<evidence type="ECO:0000256" key="1">
    <source>
        <dbReference type="ARBA" id="ARBA00009437"/>
    </source>
</evidence>
<dbReference type="Pfam" id="PF00126">
    <property type="entry name" value="HTH_1"/>
    <property type="match status" value="1"/>
</dbReference>
<protein>
    <submittedName>
        <fullName evidence="7">LysR family transcriptional regulator</fullName>
    </submittedName>
</protein>
<dbReference type="InterPro" id="IPR036390">
    <property type="entry name" value="WH_DNA-bd_sf"/>
</dbReference>
<keyword evidence="3" id="KW-0238">DNA-binding</keyword>
<evidence type="ECO:0000313" key="8">
    <source>
        <dbReference type="Proteomes" id="UP000451860"/>
    </source>
</evidence>
<name>A0A7J5UTX5_9MICO</name>
<dbReference type="InterPro" id="IPR000847">
    <property type="entry name" value="LysR_HTH_N"/>
</dbReference>
<evidence type="ECO:0000256" key="2">
    <source>
        <dbReference type="ARBA" id="ARBA00023015"/>
    </source>
</evidence>
<dbReference type="InterPro" id="IPR036388">
    <property type="entry name" value="WH-like_DNA-bd_sf"/>
</dbReference>
<accession>A0A7J5UTX5</accession>
<dbReference type="PANTHER" id="PTHR30118:SF15">
    <property type="entry name" value="TRANSCRIPTIONAL REGULATORY PROTEIN"/>
    <property type="match status" value="1"/>
</dbReference>
<dbReference type="GO" id="GO:0003677">
    <property type="term" value="F:DNA binding"/>
    <property type="evidence" value="ECO:0007669"/>
    <property type="project" value="UniProtKB-KW"/>
</dbReference>
<feature type="compositionally biased region" description="Polar residues" evidence="5">
    <location>
        <begin position="18"/>
        <end position="35"/>
    </location>
</feature>
<dbReference type="Gene3D" id="1.10.10.10">
    <property type="entry name" value="Winged helix-like DNA-binding domain superfamily/Winged helix DNA-binding domain"/>
    <property type="match status" value="1"/>
</dbReference>
<feature type="domain" description="HTH lysR-type" evidence="6">
    <location>
        <begin position="41"/>
        <end position="98"/>
    </location>
</feature>
<proteinExistence type="inferred from homology"/>
<dbReference type="Proteomes" id="UP000451860">
    <property type="component" value="Unassembled WGS sequence"/>
</dbReference>
<keyword evidence="2" id="KW-0805">Transcription regulation</keyword>
<comment type="similarity">
    <text evidence="1">Belongs to the LysR transcriptional regulatory family.</text>
</comment>
<feature type="region of interest" description="Disordered" evidence="5">
    <location>
        <begin position="1"/>
        <end position="35"/>
    </location>
</feature>
<evidence type="ECO:0000256" key="4">
    <source>
        <dbReference type="ARBA" id="ARBA00023163"/>
    </source>
</evidence>
<dbReference type="Gene3D" id="3.40.190.10">
    <property type="entry name" value="Periplasmic binding protein-like II"/>
    <property type="match status" value="2"/>
</dbReference>
<dbReference type="SUPFAM" id="SSF46785">
    <property type="entry name" value="Winged helix' DNA-binding domain"/>
    <property type="match status" value="1"/>
</dbReference>
<reference evidence="7 8" key="1">
    <citation type="submission" date="2019-10" db="EMBL/GenBank/DDBJ databases">
        <title>Georgenia wutianyii sp. nov. and Georgenia yuyongxinii sp. nov. isolated from plateau pika (Ochotona curzoniae) in the Qinghai-Tibet plateau of China.</title>
        <authorList>
            <person name="Tian Z."/>
        </authorList>
    </citation>
    <scope>NUCLEOTIDE SEQUENCE [LARGE SCALE GENOMIC DNA]</scope>
    <source>
        <strain evidence="7 8">DSM 21501</strain>
    </source>
</reference>
<dbReference type="PROSITE" id="PS50931">
    <property type="entry name" value="HTH_LYSR"/>
    <property type="match status" value="1"/>
</dbReference>
<gene>
    <name evidence="7" type="ORF">GB883_02160</name>
</gene>
<dbReference type="OrthoDB" id="8717159at2"/>
<evidence type="ECO:0000259" key="6">
    <source>
        <dbReference type="PROSITE" id="PS50931"/>
    </source>
</evidence>
<evidence type="ECO:0000256" key="5">
    <source>
        <dbReference type="SAM" id="MobiDB-lite"/>
    </source>
</evidence>
<dbReference type="AlphaFoldDB" id="A0A7J5UTX5"/>
<dbReference type="EMBL" id="WHJE01000005">
    <property type="protein sequence ID" value="KAE8765737.1"/>
    <property type="molecule type" value="Genomic_DNA"/>
</dbReference>
<dbReference type="PANTHER" id="PTHR30118">
    <property type="entry name" value="HTH-TYPE TRANSCRIPTIONAL REGULATOR LEUO-RELATED"/>
    <property type="match status" value="1"/>
</dbReference>
<dbReference type="InterPro" id="IPR037402">
    <property type="entry name" value="YidZ_PBP2"/>
</dbReference>
<dbReference type="Pfam" id="PF03466">
    <property type="entry name" value="LysR_substrate"/>
    <property type="match status" value="1"/>
</dbReference>
<evidence type="ECO:0000256" key="3">
    <source>
        <dbReference type="ARBA" id="ARBA00023125"/>
    </source>
</evidence>
<dbReference type="CDD" id="cd08417">
    <property type="entry name" value="PBP2_Nitroaromatics_like"/>
    <property type="match status" value="1"/>
</dbReference>
<dbReference type="SUPFAM" id="SSF53850">
    <property type="entry name" value="Periplasmic binding protein-like II"/>
    <property type="match status" value="1"/>
</dbReference>
<dbReference type="GO" id="GO:0003700">
    <property type="term" value="F:DNA-binding transcription factor activity"/>
    <property type="evidence" value="ECO:0007669"/>
    <property type="project" value="InterPro"/>
</dbReference>
<evidence type="ECO:0000313" key="7">
    <source>
        <dbReference type="EMBL" id="KAE8765737.1"/>
    </source>
</evidence>
<organism evidence="7 8">
    <name type="scientific">Georgenia thermotolerans</name>
    <dbReference type="NCBI Taxonomy" id="527326"/>
    <lineage>
        <taxon>Bacteria</taxon>
        <taxon>Bacillati</taxon>
        <taxon>Actinomycetota</taxon>
        <taxon>Actinomycetes</taxon>
        <taxon>Micrococcales</taxon>
        <taxon>Bogoriellaceae</taxon>
        <taxon>Georgenia</taxon>
    </lineage>
</organism>
<keyword evidence="4" id="KW-0804">Transcription</keyword>
<dbReference type="InterPro" id="IPR050389">
    <property type="entry name" value="LysR-type_TF"/>
</dbReference>
<comment type="caution">
    <text evidence="7">The sequence shown here is derived from an EMBL/GenBank/DDBJ whole genome shotgun (WGS) entry which is preliminary data.</text>
</comment>
<sequence length="343" mass="37719">MAAETDGGDTGHHRDRCGQTSTSNGSESPEESGVSQKLANVDLNVLVALDALLAERSVTRAAERLMIGQSAMSSTLARLRRIFDDPLLVRQGRALQPTPLAESLAAPVREALAIVESVLTVRTDFDPTTDHRTFTISASDYIALVLLRPLLERLNETAPNVRVNIVPINPDGFTDALRRNETDLLILPRELLGANVGYPHTTLFSDRYLVAVDRDHPEVADEITVEQFSALPYLAYRAGTLIGLPETQLDQQQIPRNLEVTAQSFVVAPFLLRGTGLIMLIHEHLGRLLAEQANLRLLEPPMPLVPLQETMIWTSRHTADVAHQWLRARLLELAGEIAGGATY</sequence>
<keyword evidence="8" id="KW-1185">Reference proteome</keyword>
<dbReference type="InterPro" id="IPR005119">
    <property type="entry name" value="LysR_subst-bd"/>
</dbReference>